<gene>
    <name evidence="2" type="ORF">DS909_09130</name>
</gene>
<protein>
    <submittedName>
        <fullName evidence="2">DUF1223 domain-containing protein</fullName>
    </submittedName>
</protein>
<reference evidence="2 3" key="1">
    <citation type="submission" date="2018-07" db="EMBL/GenBank/DDBJ databases">
        <title>Modular assembly of carbohydrate-degrading microbial communities in the ocean.</title>
        <authorList>
            <person name="Enke T.N."/>
            <person name="Datta M.S."/>
            <person name="Schwartzman J.A."/>
            <person name="Cermak N."/>
            <person name="Schmitz D.A."/>
            <person name="Barrere J."/>
            <person name="Cordero O.X."/>
        </authorList>
    </citation>
    <scope>NUCLEOTIDE SEQUENCE [LARGE SCALE GENOMIC DNA]</scope>
    <source>
        <strain evidence="2 3">C3M10</strain>
    </source>
</reference>
<dbReference type="OrthoDB" id="9808254at2"/>
<dbReference type="PANTHER" id="PTHR36057">
    <property type="match status" value="1"/>
</dbReference>
<sequence>MKFVLAPLALLWISASVAVAEESNPVVVELYTSQGCSSCPPADALMHKLAEQEDVIGLALHVNYWDYIGWKDEFADPAHTIRQQGFAQAGGRSMIYTPQMIINGQEDVVGARGMELMEHIGKHRAATPVAKAKAELSDGQVVISVNTTGRALTGEYDVFLVNYTPARRVSIKRGELAGETLDYANVVESWTQVGSWDGQGQNTLTTPMIRDEPAVVLVQQVNHGSIVAAARVR</sequence>
<evidence type="ECO:0000313" key="2">
    <source>
        <dbReference type="EMBL" id="RBW56854.1"/>
    </source>
</evidence>
<dbReference type="EMBL" id="QOCE01000025">
    <property type="protein sequence ID" value="RBW56854.1"/>
    <property type="molecule type" value="Genomic_DNA"/>
</dbReference>
<dbReference type="RefSeq" id="WP_113823135.1">
    <property type="nucleotide sequence ID" value="NZ_QOCE01000025.1"/>
</dbReference>
<keyword evidence="1" id="KW-0732">Signal</keyword>
<evidence type="ECO:0000256" key="1">
    <source>
        <dbReference type="SAM" id="SignalP"/>
    </source>
</evidence>
<dbReference type="PANTHER" id="PTHR36057:SF1">
    <property type="entry name" value="LIPOPROTEIN LIPID ATTACHMENT SITE-LIKE PROTEIN, PUTATIVE (DUF1223)-RELATED"/>
    <property type="match status" value="1"/>
</dbReference>
<name>A0A366X2I3_9RHOB</name>
<dbReference type="InterPro" id="IPR036249">
    <property type="entry name" value="Thioredoxin-like_sf"/>
</dbReference>
<comment type="caution">
    <text evidence="2">The sequence shown here is derived from an EMBL/GenBank/DDBJ whole genome shotgun (WGS) entry which is preliminary data.</text>
</comment>
<proteinExistence type="predicted"/>
<dbReference type="SUPFAM" id="SSF52833">
    <property type="entry name" value="Thioredoxin-like"/>
    <property type="match status" value="1"/>
</dbReference>
<organism evidence="2 3">
    <name type="scientific">Phaeobacter gallaeciensis</name>
    <dbReference type="NCBI Taxonomy" id="60890"/>
    <lineage>
        <taxon>Bacteria</taxon>
        <taxon>Pseudomonadati</taxon>
        <taxon>Pseudomonadota</taxon>
        <taxon>Alphaproteobacteria</taxon>
        <taxon>Rhodobacterales</taxon>
        <taxon>Roseobacteraceae</taxon>
        <taxon>Phaeobacter</taxon>
    </lineage>
</organism>
<dbReference type="Proteomes" id="UP000252706">
    <property type="component" value="Unassembled WGS sequence"/>
</dbReference>
<feature type="signal peptide" evidence="1">
    <location>
        <begin position="1"/>
        <end position="20"/>
    </location>
</feature>
<accession>A0A366X2I3</accession>
<dbReference type="AlphaFoldDB" id="A0A366X2I3"/>
<feature type="chain" id="PRO_5016578598" evidence="1">
    <location>
        <begin position="21"/>
        <end position="233"/>
    </location>
</feature>
<evidence type="ECO:0000313" key="3">
    <source>
        <dbReference type="Proteomes" id="UP000252706"/>
    </source>
</evidence>
<dbReference type="InterPro" id="IPR010634">
    <property type="entry name" value="DUF1223"/>
</dbReference>
<dbReference type="Pfam" id="PF06764">
    <property type="entry name" value="DUF1223"/>
    <property type="match status" value="1"/>
</dbReference>